<feature type="region of interest" description="Disordered" evidence="1">
    <location>
        <begin position="581"/>
        <end position="743"/>
    </location>
</feature>
<evidence type="ECO:0000256" key="2">
    <source>
        <dbReference type="SAM" id="SignalP"/>
    </source>
</evidence>
<proteinExistence type="predicted"/>
<dbReference type="OrthoDB" id="3362371at2759"/>
<sequence>MVYIKSSSIASALIGAAALSATTSALPANKHTGPAPELGLGRVGVTELDAPKLHMARNQNGKSNMKEYPTQEMDLKRSWRGRPSKRGPWRQSPEDLIDVNLGSEDVDRHTGNLIDIQARHHRDVVVVEEPVHLHEHIHGHHGHHGDRVKVVHKRHSHDHDQVDVIEEPIYMHDHHRENEIIEPVGHVHQHLDRRHSGPSDVIVENGKHRYDTTIVDTGRHGTTVINNGAEHRNGDGDVLVEHKRTSGPGPAFLKRHSGTTIIDQGRHDGTVITEAGRHENVIMDDHRGHETTIVEDDHHHHDKRHSSSRILVLGDDRRYRDTEYYHGSHTRIEELGRPMYFGSGGDLDHVRMVTSVPWDYDYGYSRHGYYEKRRHSDKEGDVTVINTDHTHHNGDGDVTVVDNDSHHRHGSTTVVNNSKRRHGEDKHEHDEWRDVTVVNNNGGRHGHGDTTVVNNKREHGHDRHNDSKKSHSKRDTTMDGAPGYIDVTSPVFNSTTAQRIASLVLSTTNGTDSNSTFVLNASNNIRTQVYLVPINDSNFTNTTSMPTDSTTTSPIIVNLKLPIFVAATASVEPYCAAFDPSPESPQPLTVEPCTNGTDSHSSQNFLYDPSTGVISPDWTPSSASQQLLQSVGDSVDDDSDDTDSATNDDDVEAAANDDAATTITSTSMAFTSTTSTSMPSTSTTSTSTSTPIPSSSTSSTSMPTTSTSFESTTTTDPASTATSNPPPLISTGPQSSTDSSALSASGSNVTLIFSPANPSLASVESDSDADVDAQSDSTSEASDNSNSDSNSSDSDSSVDSTVAPLQRRSKAIRRDMTSAAQQPMTPPESWTAPYELC</sequence>
<name>A0A1Y2BDW8_9TREE</name>
<feature type="chain" id="PRO_5011005958" evidence="2">
    <location>
        <begin position="26"/>
        <end position="837"/>
    </location>
</feature>
<feature type="region of interest" description="Disordered" evidence="1">
    <location>
        <begin position="759"/>
        <end position="837"/>
    </location>
</feature>
<feature type="signal peptide" evidence="2">
    <location>
        <begin position="1"/>
        <end position="25"/>
    </location>
</feature>
<feature type="compositionally biased region" description="Polar residues" evidence="1">
    <location>
        <begin position="592"/>
        <end position="605"/>
    </location>
</feature>
<feature type="compositionally biased region" description="Low complexity" evidence="1">
    <location>
        <begin position="774"/>
        <end position="800"/>
    </location>
</feature>
<gene>
    <name evidence="3" type="ORF">BCR39DRAFT_327793</name>
</gene>
<dbReference type="EMBL" id="MCFC01000007">
    <property type="protein sequence ID" value="ORY33029.1"/>
    <property type="molecule type" value="Genomic_DNA"/>
</dbReference>
<protein>
    <submittedName>
        <fullName evidence="3">Uncharacterized protein</fullName>
    </submittedName>
</protein>
<feature type="compositionally biased region" description="Low complexity" evidence="1">
    <location>
        <begin position="653"/>
        <end position="723"/>
    </location>
</feature>
<feature type="compositionally biased region" description="Basic and acidic residues" evidence="1">
    <location>
        <begin position="455"/>
        <end position="477"/>
    </location>
</feature>
<dbReference type="AlphaFoldDB" id="A0A1Y2BDW8"/>
<keyword evidence="4" id="KW-1185">Reference proteome</keyword>
<accession>A0A1Y2BDW8</accession>
<keyword evidence="2" id="KW-0732">Signal</keyword>
<feature type="compositionally biased region" description="Acidic residues" evidence="1">
    <location>
        <begin position="634"/>
        <end position="652"/>
    </location>
</feature>
<reference evidence="3 4" key="1">
    <citation type="submission" date="2016-07" db="EMBL/GenBank/DDBJ databases">
        <title>Pervasive Adenine N6-methylation of Active Genes in Fungi.</title>
        <authorList>
            <consortium name="DOE Joint Genome Institute"/>
            <person name="Mondo S.J."/>
            <person name="Dannebaum R.O."/>
            <person name="Kuo R.C."/>
            <person name="Labutti K."/>
            <person name="Haridas S."/>
            <person name="Kuo A."/>
            <person name="Salamov A."/>
            <person name="Ahrendt S.R."/>
            <person name="Lipzen A."/>
            <person name="Sullivan W."/>
            <person name="Andreopoulos W.B."/>
            <person name="Clum A."/>
            <person name="Lindquist E."/>
            <person name="Daum C."/>
            <person name="Ramamoorthy G.K."/>
            <person name="Gryganskyi A."/>
            <person name="Culley D."/>
            <person name="Magnuson J.K."/>
            <person name="James T.Y."/>
            <person name="O'Malley M.A."/>
            <person name="Stajich J.E."/>
            <person name="Spatafora J.W."/>
            <person name="Visel A."/>
            <person name="Grigoriev I.V."/>
        </authorList>
    </citation>
    <scope>NUCLEOTIDE SEQUENCE [LARGE SCALE GENOMIC DNA]</scope>
    <source>
        <strain evidence="3 4">68-887.2</strain>
    </source>
</reference>
<comment type="caution">
    <text evidence="3">The sequence shown here is derived from an EMBL/GenBank/DDBJ whole genome shotgun (WGS) entry which is preliminary data.</text>
</comment>
<dbReference type="Proteomes" id="UP000193986">
    <property type="component" value="Unassembled WGS sequence"/>
</dbReference>
<evidence type="ECO:0000313" key="3">
    <source>
        <dbReference type="EMBL" id="ORY33029.1"/>
    </source>
</evidence>
<dbReference type="InParanoid" id="A0A1Y2BDW8"/>
<organism evidence="3 4">
    <name type="scientific">Naematelia encephala</name>
    <dbReference type="NCBI Taxonomy" id="71784"/>
    <lineage>
        <taxon>Eukaryota</taxon>
        <taxon>Fungi</taxon>
        <taxon>Dikarya</taxon>
        <taxon>Basidiomycota</taxon>
        <taxon>Agaricomycotina</taxon>
        <taxon>Tremellomycetes</taxon>
        <taxon>Tremellales</taxon>
        <taxon>Naemateliaceae</taxon>
        <taxon>Naematelia</taxon>
    </lineage>
</organism>
<evidence type="ECO:0000313" key="4">
    <source>
        <dbReference type="Proteomes" id="UP000193986"/>
    </source>
</evidence>
<feature type="compositionally biased region" description="Basic and acidic residues" evidence="1">
    <location>
        <begin position="422"/>
        <end position="434"/>
    </location>
</feature>
<evidence type="ECO:0000256" key="1">
    <source>
        <dbReference type="SAM" id="MobiDB-lite"/>
    </source>
</evidence>
<feature type="compositionally biased region" description="Polar residues" evidence="1">
    <location>
        <begin position="618"/>
        <end position="629"/>
    </location>
</feature>
<feature type="region of interest" description="Disordered" evidence="1">
    <location>
        <begin position="401"/>
        <end position="482"/>
    </location>
</feature>
<dbReference type="STRING" id="71784.A0A1Y2BDW8"/>